<dbReference type="Pfam" id="PF03621">
    <property type="entry name" value="MbtH"/>
    <property type="match status" value="1"/>
</dbReference>
<dbReference type="PANTHER" id="PTHR38444:SF1">
    <property type="entry name" value="ENTEROBACTIN BIOSYNTHESIS PROTEIN YBDZ"/>
    <property type="match status" value="1"/>
</dbReference>
<dbReference type="GO" id="GO:0019290">
    <property type="term" value="P:siderophore biosynthetic process"/>
    <property type="evidence" value="ECO:0007669"/>
    <property type="project" value="TreeGrafter"/>
</dbReference>
<sequence>MSNPFEDDSAGYLVLANDENQHSLWPVWIDVPAGWTTVHGEDTRQGCLDYIEANWTDIRPASLVAALSAPADR</sequence>
<dbReference type="InterPro" id="IPR038020">
    <property type="entry name" value="MbtH-like_sf"/>
</dbReference>
<organism evidence="2 3">
    <name type="scientific">Kitasatospora xanthocidica</name>
    <dbReference type="NCBI Taxonomy" id="83382"/>
    <lineage>
        <taxon>Bacteria</taxon>
        <taxon>Bacillati</taxon>
        <taxon>Actinomycetota</taxon>
        <taxon>Actinomycetes</taxon>
        <taxon>Kitasatosporales</taxon>
        <taxon>Streptomycetaceae</taxon>
        <taxon>Kitasatospora</taxon>
    </lineage>
</organism>
<dbReference type="GO" id="GO:0005829">
    <property type="term" value="C:cytosol"/>
    <property type="evidence" value="ECO:0007669"/>
    <property type="project" value="TreeGrafter"/>
</dbReference>
<feature type="domain" description="MbtH-like" evidence="1">
    <location>
        <begin position="3"/>
        <end position="53"/>
    </location>
</feature>
<dbReference type="SUPFAM" id="SSF160582">
    <property type="entry name" value="MbtH-like"/>
    <property type="match status" value="1"/>
</dbReference>
<comment type="caution">
    <text evidence="2">The sequence shown here is derived from an EMBL/GenBank/DDBJ whole genome shotgun (WGS) entry which is preliminary data.</text>
</comment>
<name>A0A372ZQG3_9ACTN</name>
<evidence type="ECO:0000313" key="2">
    <source>
        <dbReference type="EMBL" id="RGD58139.1"/>
    </source>
</evidence>
<dbReference type="AlphaFoldDB" id="A0A372ZQG3"/>
<dbReference type="Gene3D" id="3.90.820.10">
    <property type="entry name" value="Structural Genomics, Unknown Function 30-nov-00 1gh9 Mol_id"/>
    <property type="match status" value="1"/>
</dbReference>
<dbReference type="EMBL" id="QVIG01000001">
    <property type="protein sequence ID" value="RGD58139.1"/>
    <property type="molecule type" value="Genomic_DNA"/>
</dbReference>
<reference evidence="2 3" key="1">
    <citation type="submission" date="2018-08" db="EMBL/GenBank/DDBJ databases">
        <title>Diversity &amp; Physiological Properties of Lignin-Decomposing Actinobacteria from Soil.</title>
        <authorList>
            <person name="Roh S.G."/>
            <person name="Kim S.B."/>
        </authorList>
    </citation>
    <scope>NUCLEOTIDE SEQUENCE [LARGE SCALE GENOMIC DNA]</scope>
    <source>
        <strain evidence="2 3">MMS17-GH009</strain>
    </source>
</reference>
<dbReference type="InterPro" id="IPR005153">
    <property type="entry name" value="MbtH-like_dom"/>
</dbReference>
<evidence type="ECO:0000313" key="3">
    <source>
        <dbReference type="Proteomes" id="UP000263377"/>
    </source>
</evidence>
<accession>A0A372ZQG3</accession>
<dbReference type="SMART" id="SM00923">
    <property type="entry name" value="MbtH"/>
    <property type="match status" value="1"/>
</dbReference>
<proteinExistence type="predicted"/>
<protein>
    <submittedName>
        <fullName evidence="2">MbtH family protein</fullName>
    </submittedName>
</protein>
<dbReference type="PANTHER" id="PTHR38444">
    <property type="entry name" value="ENTEROBACTIN BIOSYNTHESIS PROTEIN YBDZ"/>
    <property type="match status" value="1"/>
</dbReference>
<dbReference type="RefSeq" id="WP_049650867.1">
    <property type="nucleotide sequence ID" value="NZ_QVIG01000001.1"/>
</dbReference>
<keyword evidence="3" id="KW-1185">Reference proteome</keyword>
<gene>
    <name evidence="2" type="ORF">DR950_10370</name>
</gene>
<dbReference type="Proteomes" id="UP000263377">
    <property type="component" value="Unassembled WGS sequence"/>
</dbReference>
<dbReference type="InterPro" id="IPR037407">
    <property type="entry name" value="MLP_fam"/>
</dbReference>
<evidence type="ECO:0000259" key="1">
    <source>
        <dbReference type="SMART" id="SM00923"/>
    </source>
</evidence>